<protein>
    <submittedName>
        <fullName evidence="1">17360_t:CDS:1</fullName>
    </submittedName>
</protein>
<dbReference type="Proteomes" id="UP000789405">
    <property type="component" value="Unassembled WGS sequence"/>
</dbReference>
<evidence type="ECO:0000313" key="1">
    <source>
        <dbReference type="EMBL" id="CAG8636301.1"/>
    </source>
</evidence>
<name>A0A9N9GV17_9GLOM</name>
<dbReference type="AlphaFoldDB" id="A0A9N9GV17"/>
<dbReference type="OrthoDB" id="2421077at2759"/>
<accession>A0A9N9GV17</accession>
<keyword evidence="2" id="KW-1185">Reference proteome</keyword>
<reference evidence="1" key="1">
    <citation type="submission" date="2021-06" db="EMBL/GenBank/DDBJ databases">
        <authorList>
            <person name="Kallberg Y."/>
            <person name="Tangrot J."/>
            <person name="Rosling A."/>
        </authorList>
    </citation>
    <scope>NUCLEOTIDE SEQUENCE</scope>
    <source>
        <strain evidence="1">MA453B</strain>
    </source>
</reference>
<proteinExistence type="predicted"/>
<gene>
    <name evidence="1" type="ORF">DERYTH_LOCUS9414</name>
</gene>
<organism evidence="1 2">
    <name type="scientific">Dentiscutata erythropus</name>
    <dbReference type="NCBI Taxonomy" id="1348616"/>
    <lineage>
        <taxon>Eukaryota</taxon>
        <taxon>Fungi</taxon>
        <taxon>Fungi incertae sedis</taxon>
        <taxon>Mucoromycota</taxon>
        <taxon>Glomeromycotina</taxon>
        <taxon>Glomeromycetes</taxon>
        <taxon>Diversisporales</taxon>
        <taxon>Gigasporaceae</taxon>
        <taxon>Dentiscutata</taxon>
    </lineage>
</organism>
<sequence length="301" mass="34943">MVLGKIFRKDRKTEPTSVFSLRIIVSTFSFTNANSIPVPMLIFSNIPMKSHINCYFTYAVNNTREDNKACNQYIRQPVFDTTSANYISYFQADDDLLFSPNFNDSLKNIGITVYIDDATYNGKNLSTSINLIAIDTDLYNTYGSKLFEDQGYQDSVFFNSIIEMNTYKLLSNQASFIIFSYDIQIKRSIKKFMTKSWKNYLGYTPDLETIPYITSTIGTNAIQPWGLVQTNVFKYNQTELLKTLESMQFLDHLTHNTDNLEDQLFTEKLENRLDSLQLFLRDYVVNVQYLEKINKKLNSNI</sequence>
<comment type="caution">
    <text evidence="1">The sequence shown here is derived from an EMBL/GenBank/DDBJ whole genome shotgun (WGS) entry which is preliminary data.</text>
</comment>
<dbReference type="EMBL" id="CAJVPY010005138">
    <property type="protein sequence ID" value="CAG8636301.1"/>
    <property type="molecule type" value="Genomic_DNA"/>
</dbReference>
<evidence type="ECO:0000313" key="2">
    <source>
        <dbReference type="Proteomes" id="UP000789405"/>
    </source>
</evidence>